<dbReference type="EMBL" id="LR824017">
    <property type="protein sequence ID" value="CAH0585771.1"/>
    <property type="molecule type" value="Genomic_DNA"/>
</dbReference>
<keyword evidence="2" id="KW-1185">Reference proteome</keyword>
<dbReference type="OrthoDB" id="8015698at2759"/>
<proteinExistence type="predicted"/>
<evidence type="ECO:0000313" key="1">
    <source>
        <dbReference type="EMBL" id="CAH0585771.1"/>
    </source>
</evidence>
<protein>
    <submittedName>
        <fullName evidence="1">Uncharacterized protein</fullName>
    </submittedName>
</protein>
<reference evidence="1" key="1">
    <citation type="submission" date="2021-12" db="EMBL/GenBank/DDBJ databases">
        <authorList>
            <person name="King R."/>
        </authorList>
    </citation>
    <scope>NUCLEOTIDE SEQUENCE</scope>
</reference>
<evidence type="ECO:0000313" key="2">
    <source>
        <dbReference type="Proteomes" id="UP001154114"/>
    </source>
</evidence>
<dbReference type="Proteomes" id="UP001154114">
    <property type="component" value="Chromosome 14"/>
</dbReference>
<gene>
    <name evidence="1" type="ORF">CINC_LOCUS3049</name>
</gene>
<dbReference type="AlphaFoldDB" id="A0A9P0BPJ9"/>
<name>A0A9P0BPJ9_CHRIL</name>
<organism evidence="1 2">
    <name type="scientific">Chrysodeixis includens</name>
    <name type="common">Soybean looper</name>
    <name type="synonym">Pseudoplusia includens</name>
    <dbReference type="NCBI Taxonomy" id="689277"/>
    <lineage>
        <taxon>Eukaryota</taxon>
        <taxon>Metazoa</taxon>
        <taxon>Ecdysozoa</taxon>
        <taxon>Arthropoda</taxon>
        <taxon>Hexapoda</taxon>
        <taxon>Insecta</taxon>
        <taxon>Pterygota</taxon>
        <taxon>Neoptera</taxon>
        <taxon>Endopterygota</taxon>
        <taxon>Lepidoptera</taxon>
        <taxon>Glossata</taxon>
        <taxon>Ditrysia</taxon>
        <taxon>Noctuoidea</taxon>
        <taxon>Noctuidae</taxon>
        <taxon>Plusiinae</taxon>
        <taxon>Chrysodeixis</taxon>
    </lineage>
</organism>
<sequence>MRTSCARTLGLHWEELTSPRTVRGCWLCFKYLNRTSTYRHNVCRIRVPLDRLRFEVQISPVIDTPSSATVPVPGTPATSPVDGKEGDGASVANIIVVIDRSERRAIILDIIVLHVENLMKAEKEKQLKYLDLAHEVVSIWEVDSAIIVPIVVAANGLIAKSLNQHLQRLSLGVWVRA</sequence>
<accession>A0A9P0BPJ9</accession>